<accession>A0ABV9GJQ9</accession>
<dbReference type="Proteomes" id="UP001596022">
    <property type="component" value="Unassembled WGS sequence"/>
</dbReference>
<protein>
    <submittedName>
        <fullName evidence="1">Sporulation protein Cse60</fullName>
    </submittedName>
</protein>
<proteinExistence type="predicted"/>
<dbReference type="Pfam" id="PF10957">
    <property type="entry name" value="Spore_Cse60"/>
    <property type="match status" value="1"/>
</dbReference>
<dbReference type="InterPro" id="IPR020296">
    <property type="entry name" value="Spore_Cse60"/>
</dbReference>
<evidence type="ECO:0000313" key="2">
    <source>
        <dbReference type="Proteomes" id="UP001596022"/>
    </source>
</evidence>
<dbReference type="RefSeq" id="WP_376845307.1">
    <property type="nucleotide sequence ID" value="NZ_JBHSFW010000001.1"/>
</dbReference>
<comment type="caution">
    <text evidence="1">The sequence shown here is derived from an EMBL/GenBank/DDBJ whole genome shotgun (WGS) entry which is preliminary data.</text>
</comment>
<dbReference type="EMBL" id="JBHSFW010000001">
    <property type="protein sequence ID" value="MFC4618311.1"/>
    <property type="molecule type" value="Genomic_DNA"/>
</dbReference>
<organism evidence="1 2">
    <name type="scientific">Camelliibacillus cellulosilyticus</name>
    <dbReference type="NCBI Taxonomy" id="2174486"/>
    <lineage>
        <taxon>Bacteria</taxon>
        <taxon>Bacillati</taxon>
        <taxon>Bacillota</taxon>
        <taxon>Bacilli</taxon>
        <taxon>Bacillales</taxon>
        <taxon>Sporolactobacillaceae</taxon>
        <taxon>Camelliibacillus</taxon>
    </lineage>
</organism>
<name>A0ABV9GJQ9_9BACL</name>
<gene>
    <name evidence="1" type="ORF">ACFO4N_06150</name>
</gene>
<keyword evidence="2" id="KW-1185">Reference proteome</keyword>
<reference evidence="2" key="1">
    <citation type="journal article" date="2019" name="Int. J. Syst. Evol. Microbiol.">
        <title>The Global Catalogue of Microorganisms (GCM) 10K type strain sequencing project: providing services to taxonomists for standard genome sequencing and annotation.</title>
        <authorList>
            <consortium name="The Broad Institute Genomics Platform"/>
            <consortium name="The Broad Institute Genome Sequencing Center for Infectious Disease"/>
            <person name="Wu L."/>
            <person name="Ma J."/>
        </authorList>
    </citation>
    <scope>NUCLEOTIDE SEQUENCE [LARGE SCALE GENOMIC DNA]</scope>
    <source>
        <strain evidence="2">CGMCC 1.16306</strain>
    </source>
</reference>
<sequence>MLSVKLFDENHELDLEEAINAFLQSAGEAIDVKDIQFRVAVAEDQEEGMVFCFSAMIVYERKERGFRPSNP</sequence>
<evidence type="ECO:0000313" key="1">
    <source>
        <dbReference type="EMBL" id="MFC4618311.1"/>
    </source>
</evidence>